<evidence type="ECO:0000313" key="2">
    <source>
        <dbReference type="Proteomes" id="UP000256977"/>
    </source>
</evidence>
<organism evidence="1 2">
    <name type="scientific">Cohnella phaseoli</name>
    <dbReference type="NCBI Taxonomy" id="456490"/>
    <lineage>
        <taxon>Bacteria</taxon>
        <taxon>Bacillati</taxon>
        <taxon>Bacillota</taxon>
        <taxon>Bacilli</taxon>
        <taxon>Bacillales</taxon>
        <taxon>Paenibacillaceae</taxon>
        <taxon>Cohnella</taxon>
    </lineage>
</organism>
<protein>
    <submittedName>
        <fullName evidence="1">Uncharacterized protein</fullName>
    </submittedName>
</protein>
<keyword evidence="2" id="KW-1185">Reference proteome</keyword>
<dbReference type="Proteomes" id="UP000256977">
    <property type="component" value="Unassembled WGS sequence"/>
</dbReference>
<name>A0A3D9JRR9_9BACL</name>
<comment type="caution">
    <text evidence="1">The sequence shown here is derived from an EMBL/GenBank/DDBJ whole genome shotgun (WGS) entry which is preliminary data.</text>
</comment>
<evidence type="ECO:0000313" key="1">
    <source>
        <dbReference type="EMBL" id="RED76136.1"/>
    </source>
</evidence>
<dbReference type="AlphaFoldDB" id="A0A3D9JRR9"/>
<proteinExistence type="predicted"/>
<gene>
    <name evidence="1" type="ORF">DFP98_113197</name>
</gene>
<reference evidence="1 2" key="1">
    <citation type="submission" date="2018-07" db="EMBL/GenBank/DDBJ databases">
        <title>Genomic Encyclopedia of Type Strains, Phase III (KMG-III): the genomes of soil and plant-associated and newly described type strains.</title>
        <authorList>
            <person name="Whitman W."/>
        </authorList>
    </citation>
    <scope>NUCLEOTIDE SEQUENCE [LARGE SCALE GENOMIC DNA]</scope>
    <source>
        <strain evidence="1 2">CECT 7287</strain>
    </source>
</reference>
<dbReference type="EMBL" id="QRDZ01000013">
    <property type="protein sequence ID" value="RED76136.1"/>
    <property type="molecule type" value="Genomic_DNA"/>
</dbReference>
<accession>A0A3D9JRR9</accession>
<sequence>MENNKVLLLQCKCGRAHTHHTKGKLSCPVCKNESIEEFVIVTDRPIFRVFMVVLNRLGRRIPYFFTASSRQGDFRRARLVYETFDWEIARSMVVEDLEVAL</sequence>